<dbReference type="GO" id="GO:0005737">
    <property type="term" value="C:cytoplasm"/>
    <property type="evidence" value="ECO:0007669"/>
    <property type="project" value="TreeGrafter"/>
</dbReference>
<evidence type="ECO:0000259" key="2">
    <source>
        <dbReference type="Pfam" id="PF00248"/>
    </source>
</evidence>
<sequence length="342" mass="37342">MTNNNVPLRRLGKNGPLVPALGLGLMGMSILYGQAPSDEERFKLLDRAVELGATNWDSSDFYGDSEELLGKWFKRTGKRDQIFLATKFGIVKGSGGYQIDSSGAYCKQACAESLKVLGVPSVDLFYMHRANPETPIEETMRAMAELKAEGKIKYIGLSEISSATLHRACKVVQVDCVQIEYSPFDLDIEGPEGTNLLATCRELGVSVVAYAPLGRGLLTGALNSKEAVSGEGDWRAMFPRFSEENFGANVKLVDQFKALAQKKACTPAQLSIAWLLKQGEDIIPIPGTKRIKYLEENWGALQVQLTDADEAEIRNFVETAAVGGGRVPDDAKSQCYADTKEE</sequence>
<dbReference type="eggNOG" id="KOG1575">
    <property type="taxonomic scope" value="Eukaryota"/>
</dbReference>
<gene>
    <name evidence="3" type="ORF">UCREL1_8724</name>
</gene>
<keyword evidence="1" id="KW-0560">Oxidoreductase</keyword>
<dbReference type="OrthoDB" id="37537at2759"/>
<dbReference type="InterPro" id="IPR050791">
    <property type="entry name" value="Aldo-Keto_reductase"/>
</dbReference>
<dbReference type="PANTHER" id="PTHR43625">
    <property type="entry name" value="AFLATOXIN B1 ALDEHYDE REDUCTASE"/>
    <property type="match status" value="1"/>
</dbReference>
<dbReference type="SUPFAM" id="SSF51430">
    <property type="entry name" value="NAD(P)-linked oxidoreductase"/>
    <property type="match status" value="1"/>
</dbReference>
<dbReference type="GO" id="GO:0016491">
    <property type="term" value="F:oxidoreductase activity"/>
    <property type="evidence" value="ECO:0007669"/>
    <property type="project" value="UniProtKB-KW"/>
</dbReference>
<dbReference type="Pfam" id="PF00248">
    <property type="entry name" value="Aldo_ket_red"/>
    <property type="match status" value="1"/>
</dbReference>
<keyword evidence="4" id="KW-1185">Reference proteome</keyword>
<dbReference type="Proteomes" id="UP000012174">
    <property type="component" value="Unassembled WGS sequence"/>
</dbReference>
<dbReference type="Gene3D" id="3.20.20.100">
    <property type="entry name" value="NADP-dependent oxidoreductase domain"/>
    <property type="match status" value="1"/>
</dbReference>
<feature type="domain" description="NADP-dependent oxidoreductase" evidence="2">
    <location>
        <begin position="21"/>
        <end position="316"/>
    </location>
</feature>
<dbReference type="OMA" id="FAGWYKQ"/>
<reference evidence="4" key="1">
    <citation type="journal article" date="2013" name="Genome Announc.">
        <title>Draft genome sequence of the grapevine dieback fungus Eutypa lata UCR-EL1.</title>
        <authorList>
            <person name="Blanco-Ulate B."/>
            <person name="Rolshausen P.E."/>
            <person name="Cantu D."/>
        </authorList>
    </citation>
    <scope>NUCLEOTIDE SEQUENCE [LARGE SCALE GENOMIC DNA]</scope>
    <source>
        <strain evidence="4">UCR-EL1</strain>
    </source>
</reference>
<dbReference type="AlphaFoldDB" id="M7SJ38"/>
<dbReference type="InterPro" id="IPR023210">
    <property type="entry name" value="NADP_OxRdtase_dom"/>
</dbReference>
<dbReference type="KEGG" id="ela:UCREL1_8724"/>
<organism evidence="3 4">
    <name type="scientific">Eutypa lata (strain UCR-EL1)</name>
    <name type="common">Grapevine dieback disease fungus</name>
    <name type="synonym">Eutypa armeniacae</name>
    <dbReference type="NCBI Taxonomy" id="1287681"/>
    <lineage>
        <taxon>Eukaryota</taxon>
        <taxon>Fungi</taxon>
        <taxon>Dikarya</taxon>
        <taxon>Ascomycota</taxon>
        <taxon>Pezizomycotina</taxon>
        <taxon>Sordariomycetes</taxon>
        <taxon>Xylariomycetidae</taxon>
        <taxon>Xylariales</taxon>
        <taxon>Diatrypaceae</taxon>
        <taxon>Eutypa</taxon>
    </lineage>
</organism>
<dbReference type="HOGENOM" id="CLU_023205_2_1_1"/>
<dbReference type="PANTHER" id="PTHR43625:SF40">
    <property type="entry name" value="ALDO-KETO REDUCTASE YAKC [NADP(+)]"/>
    <property type="match status" value="1"/>
</dbReference>
<evidence type="ECO:0000256" key="1">
    <source>
        <dbReference type="ARBA" id="ARBA00023002"/>
    </source>
</evidence>
<proteinExistence type="predicted"/>
<accession>M7SJ38</accession>
<evidence type="ECO:0000313" key="3">
    <source>
        <dbReference type="EMBL" id="EMR64323.1"/>
    </source>
</evidence>
<evidence type="ECO:0000313" key="4">
    <source>
        <dbReference type="Proteomes" id="UP000012174"/>
    </source>
</evidence>
<dbReference type="InterPro" id="IPR036812">
    <property type="entry name" value="NAD(P)_OxRdtase_dom_sf"/>
</dbReference>
<protein>
    <submittedName>
        <fullName evidence="3">Putative aldo-keto reductase protein</fullName>
    </submittedName>
</protein>
<name>M7SJ38_EUTLA</name>
<dbReference type="EMBL" id="KB707096">
    <property type="protein sequence ID" value="EMR64323.1"/>
    <property type="molecule type" value="Genomic_DNA"/>
</dbReference>